<evidence type="ECO:0000256" key="7">
    <source>
        <dbReference type="ARBA" id="ARBA00023223"/>
    </source>
</evidence>
<comment type="catalytic activity">
    <reaction evidence="8">
        <text>a long-chain fatty aldehyde + NADP(+) + CoA = a long-chain fatty acyl-CoA + NADPH + H(+)</text>
        <dbReference type="Rhea" id="RHEA:15437"/>
        <dbReference type="ChEBI" id="CHEBI:15378"/>
        <dbReference type="ChEBI" id="CHEBI:17176"/>
        <dbReference type="ChEBI" id="CHEBI:57287"/>
        <dbReference type="ChEBI" id="CHEBI:57783"/>
        <dbReference type="ChEBI" id="CHEBI:58349"/>
        <dbReference type="ChEBI" id="CHEBI:83139"/>
        <dbReference type="EC" id="1.2.1.50"/>
    </reaction>
</comment>
<keyword evidence="7" id="KW-0455">Luminescence</keyword>
<dbReference type="InterPro" id="IPR016162">
    <property type="entry name" value="Ald_DH_N"/>
</dbReference>
<evidence type="ECO:0000256" key="5">
    <source>
        <dbReference type="ARBA" id="ARBA00022857"/>
    </source>
</evidence>
<evidence type="ECO:0000256" key="2">
    <source>
        <dbReference type="ARBA" id="ARBA00004908"/>
    </source>
</evidence>
<dbReference type="GO" id="GO:0008218">
    <property type="term" value="P:bioluminescence"/>
    <property type="evidence" value="ECO:0007669"/>
    <property type="project" value="UniProtKB-KW"/>
</dbReference>
<dbReference type="SUPFAM" id="SSF53720">
    <property type="entry name" value="ALDH-like"/>
    <property type="match status" value="1"/>
</dbReference>
<dbReference type="UniPathway" id="UPA00569"/>
<evidence type="ECO:0000256" key="1">
    <source>
        <dbReference type="ARBA" id="ARBA00003277"/>
    </source>
</evidence>
<comment type="function">
    <text evidence="1">LuxC is the fatty acid reductase enzyme responsible for synthesis of the aldehyde substrate for the luminescent reaction catalyzed by luciferase.</text>
</comment>
<dbReference type="InterPro" id="IPR016161">
    <property type="entry name" value="Ald_DH/histidinol_DH"/>
</dbReference>
<dbReference type="GO" id="GO:0003995">
    <property type="term" value="F:acyl-CoA dehydrogenase activity"/>
    <property type="evidence" value="ECO:0007669"/>
    <property type="project" value="InterPro"/>
</dbReference>
<dbReference type="Gene3D" id="3.40.605.10">
    <property type="entry name" value="Aldehyde Dehydrogenase, Chain A, domain 1"/>
    <property type="match status" value="1"/>
</dbReference>
<gene>
    <name evidence="9" type="ORF">SAMN05216366_11533</name>
</gene>
<accession>A0A1H0S2S1</accession>
<keyword evidence="5" id="KW-0521">NADP</keyword>
<dbReference type="EMBL" id="FNJQ01000015">
    <property type="protein sequence ID" value="SDP35957.1"/>
    <property type="molecule type" value="Genomic_DNA"/>
</dbReference>
<evidence type="ECO:0000256" key="6">
    <source>
        <dbReference type="ARBA" id="ARBA00023002"/>
    </source>
</evidence>
<keyword evidence="6" id="KW-0560">Oxidoreductase</keyword>
<protein>
    <recommendedName>
        <fullName evidence="4">long-chain-fatty-acyl-CoA reductase</fullName>
        <ecNumber evidence="4">1.2.1.50</ecNumber>
    </recommendedName>
</protein>
<evidence type="ECO:0000256" key="3">
    <source>
        <dbReference type="ARBA" id="ARBA00010915"/>
    </source>
</evidence>
<reference evidence="9 10" key="1">
    <citation type="submission" date="2016-10" db="EMBL/GenBank/DDBJ databases">
        <authorList>
            <person name="de Groot N.N."/>
        </authorList>
    </citation>
    <scope>NUCLEOTIDE SEQUENCE [LARGE SCALE GENOMIC DNA]</scope>
    <source>
        <strain evidence="9 10">S137</strain>
    </source>
</reference>
<dbReference type="GO" id="GO:0050062">
    <property type="term" value="F:long-chain-fatty-acyl-CoA reductase activity"/>
    <property type="evidence" value="ECO:0007669"/>
    <property type="project" value="UniProtKB-EC"/>
</dbReference>
<comment type="pathway">
    <text evidence="2">Lipid metabolism; fatty acid reduction for biolumincescence.</text>
</comment>
<proteinExistence type="inferred from homology"/>
<evidence type="ECO:0000313" key="10">
    <source>
        <dbReference type="Proteomes" id="UP000182412"/>
    </source>
</evidence>
<dbReference type="AlphaFoldDB" id="A0A1H0S2S1"/>
<dbReference type="Pfam" id="PF05893">
    <property type="entry name" value="LuxC"/>
    <property type="match status" value="1"/>
</dbReference>
<dbReference type="InterPro" id="IPR008670">
    <property type="entry name" value="CoA_reduct_LuxC"/>
</dbReference>
<organism evidence="9 10">
    <name type="scientific">Selenomonas ruminantium</name>
    <dbReference type="NCBI Taxonomy" id="971"/>
    <lineage>
        <taxon>Bacteria</taxon>
        <taxon>Bacillati</taxon>
        <taxon>Bacillota</taxon>
        <taxon>Negativicutes</taxon>
        <taxon>Selenomonadales</taxon>
        <taxon>Selenomonadaceae</taxon>
        <taxon>Selenomonas</taxon>
    </lineage>
</organism>
<comment type="similarity">
    <text evidence="3">Belongs to the LuxC family.</text>
</comment>
<dbReference type="Proteomes" id="UP000182412">
    <property type="component" value="Unassembled WGS sequence"/>
</dbReference>
<evidence type="ECO:0000256" key="4">
    <source>
        <dbReference type="ARBA" id="ARBA00013020"/>
    </source>
</evidence>
<sequence>MIRMQINSNIKYMVGSEDVVRAMPDCRPLPIFSELAMNGLSVLSKILLKKAETRKYPDVMTFAFWCRKASISEQKRDYEDGRFRIGRGMAFHIAPSNVPLNFAYSFVAALLAGNASVVRLPSRDFRQTDIVCEAIQSMLELVPELRPYIAFVRYGHEKDINDFFSAACDIRVIWGGDKTISLLRQSPLPPRGTEITLADRYSIAVIEAEAYLEAEDKDRIARGFYNDTYHTDQNACTSPCIVIWLGNNRDRAREVFWKYVHDIAVNEYALQPVQAVDKLLKSCLLASNREVKIAKAEDNIVTRALLSELDGDLANFKGNSGFFMEYMANSLDDIAPICKERCQTVSYYGIPKEDWGSFLAKNAPRGVDRVVPIGSTLDFRLVWDGIDFIRRMSREIDIR</sequence>
<name>A0A1H0S2S1_SELRU</name>
<evidence type="ECO:0000313" key="9">
    <source>
        <dbReference type="EMBL" id="SDP35957.1"/>
    </source>
</evidence>
<evidence type="ECO:0000256" key="8">
    <source>
        <dbReference type="ARBA" id="ARBA00049412"/>
    </source>
</evidence>
<dbReference type="EC" id="1.2.1.50" evidence="4"/>